<keyword evidence="11" id="KW-0804">Transcription</keyword>
<evidence type="ECO:0000313" key="19">
    <source>
        <dbReference type="Proteomes" id="UP001458880"/>
    </source>
</evidence>
<evidence type="ECO:0000256" key="15">
    <source>
        <dbReference type="SAM" id="MobiDB-lite"/>
    </source>
</evidence>
<dbReference type="FunFam" id="3.30.160.60:FF:000176">
    <property type="entry name" value="zinc finger protein 70"/>
    <property type="match status" value="1"/>
</dbReference>
<comment type="subcellular location">
    <subcellularLocation>
        <location evidence="1">Nucleus</location>
    </subcellularLocation>
</comment>
<evidence type="ECO:0000256" key="1">
    <source>
        <dbReference type="ARBA" id="ARBA00004123"/>
    </source>
</evidence>
<evidence type="ECO:0000256" key="9">
    <source>
        <dbReference type="ARBA" id="ARBA00023015"/>
    </source>
</evidence>
<evidence type="ECO:0000256" key="11">
    <source>
        <dbReference type="ARBA" id="ARBA00023163"/>
    </source>
</evidence>
<keyword evidence="9" id="KW-0805">Transcription regulation</keyword>
<evidence type="ECO:0000256" key="5">
    <source>
        <dbReference type="ARBA" id="ARBA00022737"/>
    </source>
</evidence>
<gene>
    <name evidence="18" type="ORF">QE152_g33297</name>
</gene>
<feature type="region of interest" description="Disordered" evidence="15">
    <location>
        <begin position="826"/>
        <end position="914"/>
    </location>
</feature>
<feature type="domain" description="C2H2-type" evidence="16">
    <location>
        <begin position="439"/>
        <end position="461"/>
    </location>
</feature>
<feature type="binding site" evidence="14">
    <location>
        <position position="41"/>
    </location>
    <ligand>
        <name>Zn(2+)</name>
        <dbReference type="ChEBI" id="CHEBI:29105"/>
    </ligand>
</feature>
<dbReference type="FunFam" id="3.30.160.60:FF:000624">
    <property type="entry name" value="zinc finger protein 697"/>
    <property type="match status" value="1"/>
</dbReference>
<feature type="region of interest" description="Disordered" evidence="15">
    <location>
        <begin position="129"/>
        <end position="191"/>
    </location>
</feature>
<feature type="compositionally biased region" description="Basic and acidic residues" evidence="15">
    <location>
        <begin position="129"/>
        <end position="143"/>
    </location>
</feature>
<evidence type="ECO:0000256" key="12">
    <source>
        <dbReference type="ARBA" id="ARBA00023242"/>
    </source>
</evidence>
<keyword evidence="4 14" id="KW-0479">Metal-binding</keyword>
<feature type="binding site" evidence="14">
    <location>
        <position position="44"/>
    </location>
    <ligand>
        <name>Zn(2+)</name>
        <dbReference type="ChEBI" id="CHEBI:29105"/>
    </ligand>
</feature>
<evidence type="ECO:0000256" key="3">
    <source>
        <dbReference type="ARBA" id="ARBA00022499"/>
    </source>
</evidence>
<keyword evidence="19" id="KW-1185">Reference proteome</keyword>
<keyword evidence="12" id="KW-0539">Nucleus</keyword>
<feature type="domain" description="ZAD" evidence="17">
    <location>
        <begin position="39"/>
        <end position="121"/>
    </location>
</feature>
<evidence type="ECO:0000256" key="14">
    <source>
        <dbReference type="PROSITE-ProRule" id="PRU01263"/>
    </source>
</evidence>
<feature type="domain" description="C2H2-type" evidence="16">
    <location>
        <begin position="411"/>
        <end position="438"/>
    </location>
</feature>
<dbReference type="InterPro" id="IPR013087">
    <property type="entry name" value="Znf_C2H2_type"/>
</dbReference>
<evidence type="ECO:0000256" key="4">
    <source>
        <dbReference type="ARBA" id="ARBA00022723"/>
    </source>
</evidence>
<feature type="domain" description="C2H2-type" evidence="16">
    <location>
        <begin position="692"/>
        <end position="721"/>
    </location>
</feature>
<evidence type="ECO:0000256" key="13">
    <source>
        <dbReference type="PROSITE-ProRule" id="PRU00042"/>
    </source>
</evidence>
<reference evidence="18 19" key="1">
    <citation type="journal article" date="2024" name="BMC Genomics">
        <title>De novo assembly and annotation of Popillia japonica's genome with initial clues to its potential as an invasive pest.</title>
        <authorList>
            <person name="Cucini C."/>
            <person name="Boschi S."/>
            <person name="Funari R."/>
            <person name="Cardaioli E."/>
            <person name="Iannotti N."/>
            <person name="Marturano G."/>
            <person name="Paoli F."/>
            <person name="Bruttini M."/>
            <person name="Carapelli A."/>
            <person name="Frati F."/>
            <person name="Nardi F."/>
        </authorList>
    </citation>
    <scope>NUCLEOTIDE SEQUENCE [LARGE SCALE GENOMIC DNA]</scope>
    <source>
        <strain evidence="18">DMR45628</strain>
    </source>
</reference>
<evidence type="ECO:0000256" key="6">
    <source>
        <dbReference type="ARBA" id="ARBA00022771"/>
    </source>
</evidence>
<feature type="domain" description="C2H2-type" evidence="16">
    <location>
        <begin position="382"/>
        <end position="409"/>
    </location>
</feature>
<dbReference type="PROSITE" id="PS00028">
    <property type="entry name" value="ZINC_FINGER_C2H2_1"/>
    <property type="match status" value="11"/>
</dbReference>
<keyword evidence="6 13" id="KW-0863">Zinc-finger</keyword>
<feature type="compositionally biased region" description="Basic residues" evidence="15">
    <location>
        <begin position="867"/>
        <end position="880"/>
    </location>
</feature>
<dbReference type="PANTHER" id="PTHR24376:SF235">
    <property type="entry name" value="C2H2-TYPE DOMAIN-CONTAINING PROTEIN"/>
    <property type="match status" value="1"/>
</dbReference>
<feature type="compositionally biased region" description="Basic and acidic residues" evidence="15">
    <location>
        <begin position="155"/>
        <end position="171"/>
    </location>
</feature>
<evidence type="ECO:0000256" key="10">
    <source>
        <dbReference type="ARBA" id="ARBA00023125"/>
    </source>
</evidence>
<dbReference type="Gene3D" id="3.30.160.60">
    <property type="entry name" value="Classic Zinc Finger"/>
    <property type="match status" value="10"/>
</dbReference>
<dbReference type="Proteomes" id="UP001458880">
    <property type="component" value="Unassembled WGS sequence"/>
</dbReference>
<dbReference type="InterPro" id="IPR012934">
    <property type="entry name" value="Znf_AD"/>
</dbReference>
<dbReference type="GO" id="GO:0000785">
    <property type="term" value="C:chromatin"/>
    <property type="evidence" value="ECO:0007669"/>
    <property type="project" value="UniProtKB-ARBA"/>
</dbReference>
<dbReference type="Pfam" id="PF13912">
    <property type="entry name" value="zf-C2H2_6"/>
    <property type="match status" value="1"/>
</dbReference>
<sequence>MRVLAAFVRQPCFSQKRNVSLKLSSHLKRMCSKEVKDNPHCLVCSSRVGVSTRNSVQIFSKEAETCSDRPLSFIMSQVLGLDVKEETVHSLLVCKKCFKLFDEVDELEQRLLEVKLELIGNYKKSVEKNKNGKKSVEKNKNGEDDLGEDETQCNEENKDCDKENQVPKKILDIPSSDDDTQQTTTEKTSLQTLEDIEMELVKIHGGIDKVDSPKSKLPEDIDDSSQPCHGFESHIIDDGAIDHASDSDYEPPGNDTPDALLEAAEIAEKNLEKVQIKIEPGMEDDKTHVMKRKMSHSRRFIPKRIKEEPLPPVVTREGNMYTCLLCEGDETVCGEAKAIMQHVKVAHDARLYICDVCGDDFRKRNELSMHLDEHVATEEGDFQCEVCNRIFSNLRLFRIHKRMHYPQNKAWTCETCGKRYSSKNLLEEHINTHTGVRPYICQLCGKDFASKYTFKAHEKTHEVRPRPFQSRADATSGRIPALKSTPATFVVSSNLTQHERTHSGVKEYACHLCEKQFGSLHNLEVHSIVHTGYKPYVCGQCGKAFARKAEIRDHERTHTGERPYQCEFCGATFSQRSNLQSHKRATHYDDKRYKCDHCGKGFKRRRYKCDHCGKGFKRRRLLDYHIKAVHTGERPFKCDVCEATFVYPEHFKKHRRIHTGEKPFLCEVCGKAFNSRDNRNAHRFVHSDKKPYECLVCGAGFMRKPLLYQHMQTQGHLNDTIVVNQPRLTTDDDQIITVNADGEMEIVDGDVSRLEQIDANDDDTVEDSKLYIADIKPHLVVDSSKVFGHSEGSLIVGEHMDDDQMEDTEAVEHIIINGQQIQFAEDDGDGEEMEEAEDGDGEGSQVLVANPIRRGRRRRGRDGGGGGRRRGRFASARVRRGLREAHHECRPSERGDADNTDERWTGAVRASAHS</sequence>
<evidence type="ECO:0000256" key="7">
    <source>
        <dbReference type="ARBA" id="ARBA00022833"/>
    </source>
</evidence>
<accession>A0AAW1IXX1</accession>
<dbReference type="FunFam" id="3.30.160.60:FF:001480">
    <property type="entry name" value="Si:cabz01071911.3"/>
    <property type="match status" value="1"/>
</dbReference>
<feature type="domain" description="C2H2-type" evidence="16">
    <location>
        <begin position="508"/>
        <end position="535"/>
    </location>
</feature>
<feature type="domain" description="C2H2-type" evidence="16">
    <location>
        <begin position="564"/>
        <end position="592"/>
    </location>
</feature>
<protein>
    <submittedName>
        <fullName evidence="18">Zinc finger, C2H2 type</fullName>
    </submittedName>
</protein>
<evidence type="ECO:0000313" key="18">
    <source>
        <dbReference type="EMBL" id="KAK9694800.1"/>
    </source>
</evidence>
<evidence type="ECO:0000256" key="2">
    <source>
        <dbReference type="ARBA" id="ARBA00006991"/>
    </source>
</evidence>
<dbReference type="InterPro" id="IPR036236">
    <property type="entry name" value="Znf_C2H2_sf"/>
</dbReference>
<organism evidence="18 19">
    <name type="scientific">Popillia japonica</name>
    <name type="common">Japanese beetle</name>
    <dbReference type="NCBI Taxonomy" id="7064"/>
    <lineage>
        <taxon>Eukaryota</taxon>
        <taxon>Metazoa</taxon>
        <taxon>Ecdysozoa</taxon>
        <taxon>Arthropoda</taxon>
        <taxon>Hexapoda</taxon>
        <taxon>Insecta</taxon>
        <taxon>Pterygota</taxon>
        <taxon>Neoptera</taxon>
        <taxon>Endopterygota</taxon>
        <taxon>Coleoptera</taxon>
        <taxon>Polyphaga</taxon>
        <taxon>Scarabaeiformia</taxon>
        <taxon>Scarabaeidae</taxon>
        <taxon>Rutelinae</taxon>
        <taxon>Popillia</taxon>
    </lineage>
</organism>
<dbReference type="PROSITE" id="PS50157">
    <property type="entry name" value="ZINC_FINGER_C2H2_2"/>
    <property type="match status" value="11"/>
</dbReference>
<dbReference type="GO" id="GO:0008270">
    <property type="term" value="F:zinc ion binding"/>
    <property type="evidence" value="ECO:0007669"/>
    <property type="project" value="UniProtKB-UniRule"/>
</dbReference>
<keyword evidence="3" id="KW-1017">Isopeptide bond</keyword>
<name>A0AAW1IXX1_POPJA</name>
<feature type="domain" description="C2H2-type" evidence="16">
    <location>
        <begin position="352"/>
        <end position="379"/>
    </location>
</feature>
<dbReference type="GO" id="GO:0043565">
    <property type="term" value="F:sequence-specific DNA binding"/>
    <property type="evidence" value="ECO:0007669"/>
    <property type="project" value="UniProtKB-ARBA"/>
</dbReference>
<feature type="domain" description="C2H2-type" evidence="16">
    <location>
        <begin position="636"/>
        <end position="663"/>
    </location>
</feature>
<evidence type="ECO:0000259" key="16">
    <source>
        <dbReference type="PROSITE" id="PS50157"/>
    </source>
</evidence>
<dbReference type="SUPFAM" id="SSF57667">
    <property type="entry name" value="beta-beta-alpha zinc fingers"/>
    <property type="match status" value="6"/>
</dbReference>
<comment type="similarity">
    <text evidence="2">Belongs to the krueppel C2H2-type zinc-finger protein family.</text>
</comment>
<dbReference type="PANTHER" id="PTHR24376">
    <property type="entry name" value="ZINC FINGER PROTEIN"/>
    <property type="match status" value="1"/>
</dbReference>
<keyword evidence="8" id="KW-0832">Ubl conjugation</keyword>
<feature type="domain" description="C2H2-type" evidence="16">
    <location>
        <begin position="664"/>
        <end position="691"/>
    </location>
</feature>
<feature type="binding site" evidence="14">
    <location>
        <position position="94"/>
    </location>
    <ligand>
        <name>Zn(2+)</name>
        <dbReference type="ChEBI" id="CHEBI:29105"/>
    </ligand>
</feature>
<dbReference type="GO" id="GO:0003682">
    <property type="term" value="F:chromatin binding"/>
    <property type="evidence" value="ECO:0007669"/>
    <property type="project" value="UniProtKB-ARBA"/>
</dbReference>
<feature type="domain" description="C2H2-type" evidence="16">
    <location>
        <begin position="607"/>
        <end position="635"/>
    </location>
</feature>
<comment type="caution">
    <text evidence="18">The sequence shown here is derived from an EMBL/GenBank/DDBJ whole genome shotgun (WGS) entry which is preliminary data.</text>
</comment>
<dbReference type="GO" id="GO:0005634">
    <property type="term" value="C:nucleus"/>
    <property type="evidence" value="ECO:0007669"/>
    <property type="project" value="UniProtKB-SubCell"/>
</dbReference>
<feature type="compositionally biased region" description="Acidic residues" evidence="15">
    <location>
        <begin position="826"/>
        <end position="841"/>
    </location>
</feature>
<evidence type="ECO:0000256" key="8">
    <source>
        <dbReference type="ARBA" id="ARBA00022843"/>
    </source>
</evidence>
<evidence type="ECO:0000259" key="17">
    <source>
        <dbReference type="PROSITE" id="PS51915"/>
    </source>
</evidence>
<dbReference type="Pfam" id="PF13894">
    <property type="entry name" value="zf-C2H2_4"/>
    <property type="match status" value="1"/>
</dbReference>
<dbReference type="FunFam" id="3.30.160.60:FF:000852">
    <property type="entry name" value="zinc finger protein 629 isoform X2"/>
    <property type="match status" value="1"/>
</dbReference>
<keyword evidence="7 14" id="KW-0862">Zinc</keyword>
<feature type="binding site" evidence="14">
    <location>
        <position position="97"/>
    </location>
    <ligand>
        <name>Zn(2+)</name>
        <dbReference type="ChEBI" id="CHEBI:29105"/>
    </ligand>
</feature>
<dbReference type="PROSITE" id="PS51915">
    <property type="entry name" value="ZAD"/>
    <property type="match status" value="1"/>
</dbReference>
<keyword evidence="10" id="KW-0238">DNA-binding</keyword>
<dbReference type="Pfam" id="PF00096">
    <property type="entry name" value="zf-C2H2"/>
    <property type="match status" value="7"/>
</dbReference>
<feature type="compositionally biased region" description="Basic and acidic residues" evidence="15">
    <location>
        <begin position="881"/>
        <end position="904"/>
    </location>
</feature>
<dbReference type="GO" id="GO:0040029">
    <property type="term" value="P:epigenetic regulation of gene expression"/>
    <property type="evidence" value="ECO:0007669"/>
    <property type="project" value="UniProtKB-ARBA"/>
</dbReference>
<dbReference type="SMART" id="SM00355">
    <property type="entry name" value="ZnF_C2H2"/>
    <property type="match status" value="12"/>
</dbReference>
<dbReference type="AlphaFoldDB" id="A0AAW1IXX1"/>
<proteinExistence type="inferred from homology"/>
<keyword evidence="5" id="KW-0677">Repeat</keyword>
<feature type="compositionally biased region" description="Low complexity" evidence="15">
    <location>
        <begin position="181"/>
        <end position="191"/>
    </location>
</feature>
<feature type="domain" description="C2H2-type" evidence="16">
    <location>
        <begin position="536"/>
        <end position="563"/>
    </location>
</feature>
<feature type="compositionally biased region" description="Acidic residues" evidence="15">
    <location>
        <begin position="144"/>
        <end position="153"/>
    </location>
</feature>
<dbReference type="FunFam" id="3.30.160.60:FF:000690">
    <property type="entry name" value="Zinc finger protein 354C"/>
    <property type="match status" value="1"/>
</dbReference>
<dbReference type="EMBL" id="JASPKY010000502">
    <property type="protein sequence ID" value="KAK9694800.1"/>
    <property type="molecule type" value="Genomic_DNA"/>
</dbReference>